<feature type="compositionally biased region" description="Pro residues" evidence="1">
    <location>
        <begin position="11"/>
        <end position="23"/>
    </location>
</feature>
<comment type="caution">
    <text evidence="2">The sequence shown here is derived from an EMBL/GenBank/DDBJ whole genome shotgun (WGS) entry which is preliminary data.</text>
</comment>
<accession>A0A7J9B0I4</accession>
<feature type="region of interest" description="Disordered" evidence="1">
    <location>
        <begin position="1"/>
        <end position="71"/>
    </location>
</feature>
<dbReference type="PANTHER" id="PTHR31286:SF99">
    <property type="entry name" value="DUF4283 DOMAIN-CONTAINING PROTEIN"/>
    <property type="match status" value="1"/>
</dbReference>
<evidence type="ECO:0008006" key="4">
    <source>
        <dbReference type="Google" id="ProtNLM"/>
    </source>
</evidence>
<evidence type="ECO:0000313" key="3">
    <source>
        <dbReference type="Proteomes" id="UP000593574"/>
    </source>
</evidence>
<dbReference type="Proteomes" id="UP000593574">
    <property type="component" value="Unassembled WGS sequence"/>
</dbReference>
<dbReference type="InterPro" id="IPR040256">
    <property type="entry name" value="At4g02000-like"/>
</dbReference>
<gene>
    <name evidence="2" type="ORF">Golax_022640</name>
</gene>
<sequence>MAEANSLTVKPKPPNIGPPPPAPILDGKSAQIEMESGKGDTAPVGDNGRRSAKRVRWRSEDPPNPDNPIVNDKSMKVVLNDVQTDDDEYLHAVSRGPWTIFGQYLTVRPWTPSFTTDQEFPTSLLVWIKLLRLPEGMYTISLLKFIGSIIGPVAKIACNTDNKSMGFEKGETTEGVTAENLDNDTVAQGGITDRSSNKDAIAHGSDKEDQFGPWMLVERKSRRRPLTPTKEIVDSIDARAEGSRFSVLSKNYDEVEGIKCTALNGSTGIKGSDGVILGKVLPARGKLLSNLQIKYKVLKKKSSKNKGKAIVLVNGQKLIQMF</sequence>
<organism evidence="2 3">
    <name type="scientific">Gossypium laxum</name>
    <dbReference type="NCBI Taxonomy" id="34288"/>
    <lineage>
        <taxon>Eukaryota</taxon>
        <taxon>Viridiplantae</taxon>
        <taxon>Streptophyta</taxon>
        <taxon>Embryophyta</taxon>
        <taxon>Tracheophyta</taxon>
        <taxon>Spermatophyta</taxon>
        <taxon>Magnoliopsida</taxon>
        <taxon>eudicotyledons</taxon>
        <taxon>Gunneridae</taxon>
        <taxon>Pentapetalae</taxon>
        <taxon>rosids</taxon>
        <taxon>malvids</taxon>
        <taxon>Malvales</taxon>
        <taxon>Malvaceae</taxon>
        <taxon>Malvoideae</taxon>
        <taxon>Gossypium</taxon>
    </lineage>
</organism>
<dbReference type="EMBL" id="JABEZV010440268">
    <property type="protein sequence ID" value="MBA0729836.1"/>
    <property type="molecule type" value="Genomic_DNA"/>
</dbReference>
<name>A0A7J9B0I4_9ROSI</name>
<evidence type="ECO:0000256" key="1">
    <source>
        <dbReference type="SAM" id="MobiDB-lite"/>
    </source>
</evidence>
<keyword evidence="3" id="KW-1185">Reference proteome</keyword>
<proteinExistence type="predicted"/>
<dbReference type="AlphaFoldDB" id="A0A7J9B0I4"/>
<protein>
    <recommendedName>
        <fullName evidence="4">DUF4283 domain-containing protein</fullName>
    </recommendedName>
</protein>
<reference evidence="2 3" key="1">
    <citation type="journal article" date="2019" name="Genome Biol. Evol.">
        <title>Insights into the evolution of the New World diploid cottons (Gossypium, subgenus Houzingenia) based on genome sequencing.</title>
        <authorList>
            <person name="Grover C.E."/>
            <person name="Arick M.A. 2nd"/>
            <person name="Thrash A."/>
            <person name="Conover J.L."/>
            <person name="Sanders W.S."/>
            <person name="Peterson D.G."/>
            <person name="Frelichowski J.E."/>
            <person name="Scheffler J.A."/>
            <person name="Scheffler B.E."/>
            <person name="Wendel J.F."/>
        </authorList>
    </citation>
    <scope>NUCLEOTIDE SEQUENCE [LARGE SCALE GENOMIC DNA]</scope>
    <source>
        <strain evidence="2">4</strain>
        <tissue evidence="2">Leaf</tissue>
    </source>
</reference>
<dbReference type="PANTHER" id="PTHR31286">
    <property type="entry name" value="GLYCINE-RICH CELL WALL STRUCTURAL PROTEIN 1.8-LIKE"/>
    <property type="match status" value="1"/>
</dbReference>
<evidence type="ECO:0000313" key="2">
    <source>
        <dbReference type="EMBL" id="MBA0729836.1"/>
    </source>
</evidence>